<sequence>MKEGLRHAVLTEPPLAFDADRLVTTARKQTARRRAMIGATLTTVAIAASAVAVTSAMPSGATDSVAPAKPRPKEPVPIIGTKPVRQQNGWPPAGTMPRGYNEADLYTIAERLRPVLKRAFERAGATNVEVSPLSKETYDSGKDVQHMLQGFVGLTKDDHRYEVRKAASDQNAGPQFILGSPGVEGPSGPCVKGGLGCKRIERPDGVVTVDTITESGPAMSHVVHYRNDGVVVQLSLYAGAEAPMPLTEEQVVAIVTSPELTM</sequence>
<protein>
    <submittedName>
        <fullName evidence="3">Uncharacterized protein</fullName>
    </submittedName>
</protein>
<feature type="transmembrane region" description="Helical" evidence="2">
    <location>
        <begin position="35"/>
        <end position="57"/>
    </location>
</feature>
<keyword evidence="4" id="KW-1185">Reference proteome</keyword>
<organism evidence="3 4">
    <name type="scientific">Herbihabitans rhizosphaerae</name>
    <dbReference type="NCBI Taxonomy" id="1872711"/>
    <lineage>
        <taxon>Bacteria</taxon>
        <taxon>Bacillati</taxon>
        <taxon>Actinomycetota</taxon>
        <taxon>Actinomycetes</taxon>
        <taxon>Pseudonocardiales</taxon>
        <taxon>Pseudonocardiaceae</taxon>
        <taxon>Herbihabitans</taxon>
    </lineage>
</organism>
<feature type="region of interest" description="Disordered" evidence="1">
    <location>
        <begin position="59"/>
        <end position="96"/>
    </location>
</feature>
<dbReference type="EMBL" id="SGWQ01000003">
    <property type="protein sequence ID" value="RZS41397.1"/>
    <property type="molecule type" value="Genomic_DNA"/>
</dbReference>
<reference evidence="3 4" key="1">
    <citation type="submission" date="2019-02" db="EMBL/GenBank/DDBJ databases">
        <title>Genomic Encyclopedia of Type Strains, Phase IV (KMG-IV): sequencing the most valuable type-strain genomes for metagenomic binning, comparative biology and taxonomic classification.</title>
        <authorList>
            <person name="Goeker M."/>
        </authorList>
    </citation>
    <scope>NUCLEOTIDE SEQUENCE [LARGE SCALE GENOMIC DNA]</scope>
    <source>
        <strain evidence="3 4">DSM 101727</strain>
    </source>
</reference>
<name>A0A4Q7KXE0_9PSEU</name>
<comment type="caution">
    <text evidence="3">The sequence shown here is derived from an EMBL/GenBank/DDBJ whole genome shotgun (WGS) entry which is preliminary data.</text>
</comment>
<evidence type="ECO:0000256" key="1">
    <source>
        <dbReference type="SAM" id="MobiDB-lite"/>
    </source>
</evidence>
<evidence type="ECO:0000313" key="3">
    <source>
        <dbReference type="EMBL" id="RZS41397.1"/>
    </source>
</evidence>
<proteinExistence type="predicted"/>
<evidence type="ECO:0000313" key="4">
    <source>
        <dbReference type="Proteomes" id="UP000294257"/>
    </source>
</evidence>
<dbReference type="AlphaFoldDB" id="A0A4Q7KXE0"/>
<keyword evidence="2" id="KW-0472">Membrane</keyword>
<keyword evidence="2" id="KW-1133">Transmembrane helix</keyword>
<gene>
    <name evidence="3" type="ORF">EV193_103720</name>
</gene>
<dbReference type="Proteomes" id="UP000294257">
    <property type="component" value="Unassembled WGS sequence"/>
</dbReference>
<accession>A0A4Q7KXE0</accession>
<keyword evidence="2" id="KW-0812">Transmembrane</keyword>
<evidence type="ECO:0000256" key="2">
    <source>
        <dbReference type="SAM" id="Phobius"/>
    </source>
</evidence>